<evidence type="ECO:0000313" key="3">
    <source>
        <dbReference type="Proteomes" id="UP001140293"/>
    </source>
</evidence>
<protein>
    <submittedName>
        <fullName evidence="2">Uncharacterized protein</fullName>
    </submittedName>
</protein>
<proteinExistence type="predicted"/>
<gene>
    <name evidence="2" type="ORF">H7I41_01365</name>
</gene>
<name>A0A9X2Y603_9MYCO</name>
<reference evidence="2" key="1">
    <citation type="submission" date="2020-07" db="EMBL/GenBank/DDBJ databases">
        <authorList>
            <person name="Pettersson B.M.F."/>
            <person name="Behra P.R.K."/>
            <person name="Ramesh M."/>
            <person name="Das S."/>
            <person name="Dasgupta S."/>
            <person name="Kirsebom L.A."/>
        </authorList>
    </citation>
    <scope>NUCLEOTIDE SEQUENCE</scope>
    <source>
        <strain evidence="2">DSM 44615</strain>
    </source>
</reference>
<keyword evidence="1" id="KW-1133">Transmembrane helix</keyword>
<organism evidence="2 3">
    <name type="scientific">[Mycobacterium] manitobense</name>
    <dbReference type="NCBI Taxonomy" id="190147"/>
    <lineage>
        <taxon>Bacteria</taxon>
        <taxon>Bacillati</taxon>
        <taxon>Actinomycetota</taxon>
        <taxon>Actinomycetes</taxon>
        <taxon>Mycobacteriales</taxon>
        <taxon>Mycobacteriaceae</taxon>
        <taxon>Mycolicibacterium</taxon>
    </lineage>
</organism>
<dbReference type="AlphaFoldDB" id="A0A9X2Y603"/>
<evidence type="ECO:0000256" key="1">
    <source>
        <dbReference type="SAM" id="Phobius"/>
    </source>
</evidence>
<dbReference type="EMBL" id="JACKSJ010000016">
    <property type="protein sequence ID" value="MCV7168562.1"/>
    <property type="molecule type" value="Genomic_DNA"/>
</dbReference>
<dbReference type="RefSeq" id="WP_264010754.1">
    <property type="nucleotide sequence ID" value="NZ_JACKSJ010000016.1"/>
</dbReference>
<evidence type="ECO:0000313" key="2">
    <source>
        <dbReference type="EMBL" id="MCV7168562.1"/>
    </source>
</evidence>
<sequence length="163" mass="17998">MAGRSHVVDPDGVTWTVRRRWLPWRRAMALRELWHTESKEGETPETPAEAEESKEPANPVGKVLFWVLGIIIWAVIGIGKLLFIVLAVVLTVTVSVLDMLVQLIVLPIAIAARSIGISRWPVQVDREKLHHRTESAAGFDAAGELVDRLAAQIRAGELTARAS</sequence>
<keyword evidence="1" id="KW-0812">Transmembrane</keyword>
<dbReference type="Proteomes" id="UP001140293">
    <property type="component" value="Unassembled WGS sequence"/>
</dbReference>
<keyword evidence="1" id="KW-0472">Membrane</keyword>
<keyword evidence="3" id="KW-1185">Reference proteome</keyword>
<feature type="transmembrane region" description="Helical" evidence="1">
    <location>
        <begin position="100"/>
        <end position="122"/>
    </location>
</feature>
<comment type="caution">
    <text evidence="2">The sequence shown here is derived from an EMBL/GenBank/DDBJ whole genome shotgun (WGS) entry which is preliminary data.</text>
</comment>
<accession>A0A9X2Y603</accession>
<reference evidence="2" key="2">
    <citation type="journal article" date="2022" name="BMC Genomics">
        <title>Comparative genome analysis of mycobacteria focusing on tRNA and non-coding RNA.</title>
        <authorList>
            <person name="Behra P.R.K."/>
            <person name="Pettersson B.M.F."/>
            <person name="Ramesh M."/>
            <person name="Das S."/>
            <person name="Dasgupta S."/>
            <person name="Kirsebom L.A."/>
        </authorList>
    </citation>
    <scope>NUCLEOTIDE SEQUENCE</scope>
    <source>
        <strain evidence="2">DSM 44615</strain>
    </source>
</reference>
<feature type="transmembrane region" description="Helical" evidence="1">
    <location>
        <begin position="63"/>
        <end position="94"/>
    </location>
</feature>